<proteinExistence type="predicted"/>
<dbReference type="AlphaFoldDB" id="A0A9D7SY09"/>
<keyword evidence="1" id="KW-0732">Signal</keyword>
<evidence type="ECO:0000313" key="3">
    <source>
        <dbReference type="Proteomes" id="UP000808337"/>
    </source>
</evidence>
<sequence length="216" mass="24477">MKKLMIFTCIILVHTLSAWTQTSIIIKLGATPRSGSFKHYMIVNRNNPREEFKFSTLQVKPQFYAGVSARLQMRTPFFLEAGMTYTEKTSLYQVNYRMPTETNPAEMVMSEKEKILLLPVNIGVSLGKIDITSGLSAMKTLTKAKELTHLQGFHQDDNAIRVGWQMGARYAIGRTMLGIEYQGTLNREGQGMYVNKQSLEQNNVPGNFVFSVQFGF</sequence>
<protein>
    <recommendedName>
        <fullName evidence="4">Outer membrane protein beta-barrel domain-containing protein</fullName>
    </recommendedName>
</protein>
<dbReference type="Proteomes" id="UP000808337">
    <property type="component" value="Unassembled WGS sequence"/>
</dbReference>
<reference evidence="2 3" key="1">
    <citation type="submission" date="2020-10" db="EMBL/GenBank/DDBJ databases">
        <title>Connecting structure to function with the recovery of over 1000 high-quality activated sludge metagenome-assembled genomes encoding full-length rRNA genes using long-read sequencing.</title>
        <authorList>
            <person name="Singleton C.M."/>
            <person name="Petriglieri F."/>
            <person name="Kristensen J.M."/>
            <person name="Kirkegaard R.H."/>
            <person name="Michaelsen T.Y."/>
            <person name="Andersen M.H."/>
            <person name="Karst S.M."/>
            <person name="Dueholm M.S."/>
            <person name="Nielsen P.H."/>
            <person name="Albertsen M."/>
        </authorList>
    </citation>
    <scope>NUCLEOTIDE SEQUENCE [LARGE SCALE GENOMIC DNA]</scope>
    <source>
        <strain evidence="2">Ribe_18-Q3-R11-54_MAXAC.273</strain>
    </source>
</reference>
<name>A0A9D7SY09_9BACT</name>
<organism evidence="2 3">
    <name type="scientific">Candidatus Opimibacter skivensis</name>
    <dbReference type="NCBI Taxonomy" id="2982028"/>
    <lineage>
        <taxon>Bacteria</taxon>
        <taxon>Pseudomonadati</taxon>
        <taxon>Bacteroidota</taxon>
        <taxon>Saprospiria</taxon>
        <taxon>Saprospirales</taxon>
        <taxon>Saprospiraceae</taxon>
        <taxon>Candidatus Opimibacter</taxon>
    </lineage>
</organism>
<evidence type="ECO:0000313" key="2">
    <source>
        <dbReference type="EMBL" id="MBK9983750.1"/>
    </source>
</evidence>
<comment type="caution">
    <text evidence="2">The sequence shown here is derived from an EMBL/GenBank/DDBJ whole genome shotgun (WGS) entry which is preliminary data.</text>
</comment>
<evidence type="ECO:0000256" key="1">
    <source>
        <dbReference type="SAM" id="SignalP"/>
    </source>
</evidence>
<accession>A0A9D7SY09</accession>
<feature type="signal peptide" evidence="1">
    <location>
        <begin position="1"/>
        <end position="20"/>
    </location>
</feature>
<gene>
    <name evidence="2" type="ORF">IPP15_15500</name>
</gene>
<evidence type="ECO:0008006" key="4">
    <source>
        <dbReference type="Google" id="ProtNLM"/>
    </source>
</evidence>
<feature type="chain" id="PRO_5038670873" description="Outer membrane protein beta-barrel domain-containing protein" evidence="1">
    <location>
        <begin position="21"/>
        <end position="216"/>
    </location>
</feature>
<dbReference type="EMBL" id="JADKGY010000025">
    <property type="protein sequence ID" value="MBK9983750.1"/>
    <property type="molecule type" value="Genomic_DNA"/>
</dbReference>